<protein>
    <recommendedName>
        <fullName evidence="4">Acetylornithine aminotransferase</fullName>
        <shortName evidence="4">ACOAT</shortName>
        <ecNumber evidence="4">2.6.1.11</ecNumber>
    </recommendedName>
</protein>
<evidence type="ECO:0000256" key="2">
    <source>
        <dbReference type="ARBA" id="ARBA00022679"/>
    </source>
</evidence>
<dbReference type="InterPro" id="IPR004636">
    <property type="entry name" value="AcOrn/SuccOrn_fam"/>
</dbReference>
<dbReference type="InterPro" id="IPR015424">
    <property type="entry name" value="PyrdxlP-dep_Trfase"/>
</dbReference>
<dbReference type="OrthoDB" id="9801834at2"/>
<dbReference type="UniPathway" id="UPA00068">
    <property type="reaction ID" value="UER00109"/>
</dbReference>
<evidence type="ECO:0000256" key="1">
    <source>
        <dbReference type="ARBA" id="ARBA00022576"/>
    </source>
</evidence>
<reference evidence="5 6" key="1">
    <citation type="submission" date="2014-03" db="EMBL/GenBank/DDBJ databases">
        <title>The draft genome sequence of Thalassospira mesophila JCM 18969.</title>
        <authorList>
            <person name="Lai Q."/>
            <person name="Shao Z."/>
        </authorList>
    </citation>
    <scope>NUCLEOTIDE SEQUENCE [LARGE SCALE GENOMIC DNA]</scope>
    <source>
        <strain evidence="5 6">JCM 18969</strain>
    </source>
</reference>
<dbReference type="EMBL" id="JFKA01000008">
    <property type="protein sequence ID" value="OSQ37056.1"/>
    <property type="molecule type" value="Genomic_DNA"/>
</dbReference>
<comment type="subunit">
    <text evidence="4">Homodimer.</text>
</comment>
<dbReference type="NCBIfam" id="NF002325">
    <property type="entry name" value="PRK01278.1"/>
    <property type="match status" value="1"/>
</dbReference>
<feature type="binding site" evidence="4">
    <location>
        <position position="267"/>
    </location>
    <ligand>
        <name>pyridoxal 5'-phosphate</name>
        <dbReference type="ChEBI" id="CHEBI:597326"/>
    </ligand>
</feature>
<dbReference type="GO" id="GO:0003992">
    <property type="term" value="F:N2-acetyl-L-ornithine:2-oxoglutarate 5-aminotransferase activity"/>
    <property type="evidence" value="ECO:0007669"/>
    <property type="project" value="UniProtKB-UniRule"/>
</dbReference>
<feature type="binding site" evidence="4">
    <location>
        <begin position="209"/>
        <end position="212"/>
    </location>
    <ligand>
        <name>pyridoxal 5'-phosphate</name>
        <dbReference type="ChEBI" id="CHEBI:597326"/>
    </ligand>
</feature>
<accession>A0A1Y2KY97</accession>
<dbReference type="FunFam" id="3.40.640.10:FF:000004">
    <property type="entry name" value="Acetylornithine aminotransferase"/>
    <property type="match status" value="1"/>
</dbReference>
<feature type="binding site" evidence="4">
    <location>
        <position position="127"/>
    </location>
    <ligand>
        <name>N(2)-acetyl-L-ornithine</name>
        <dbReference type="ChEBI" id="CHEBI:57805"/>
    </ligand>
</feature>
<dbReference type="Gene3D" id="3.90.1150.10">
    <property type="entry name" value="Aspartate Aminotransferase, domain 1"/>
    <property type="match status" value="1"/>
</dbReference>
<name>A0A1Y2KY97_9PROT</name>
<dbReference type="GO" id="GO:0005737">
    <property type="term" value="C:cytoplasm"/>
    <property type="evidence" value="ECO:0007669"/>
    <property type="project" value="UniProtKB-SubCell"/>
</dbReference>
<keyword evidence="3 4" id="KW-0663">Pyridoxal phosphate</keyword>
<dbReference type="GO" id="GO:0030170">
    <property type="term" value="F:pyridoxal phosphate binding"/>
    <property type="evidence" value="ECO:0007669"/>
    <property type="project" value="InterPro"/>
</dbReference>
<evidence type="ECO:0000256" key="3">
    <source>
        <dbReference type="ARBA" id="ARBA00022898"/>
    </source>
</evidence>
<comment type="caution">
    <text evidence="5">The sequence shown here is derived from an EMBL/GenBank/DDBJ whole genome shotgun (WGS) entry which is preliminary data.</text>
</comment>
<feature type="binding site" evidence="4">
    <location>
        <position position="124"/>
    </location>
    <ligand>
        <name>pyridoxal 5'-phosphate</name>
        <dbReference type="ChEBI" id="CHEBI:597326"/>
    </ligand>
</feature>
<dbReference type="InterPro" id="IPR050103">
    <property type="entry name" value="Class-III_PLP-dep_AT"/>
</dbReference>
<dbReference type="PIRSF" id="PIRSF000521">
    <property type="entry name" value="Transaminase_4ab_Lys_Orn"/>
    <property type="match status" value="1"/>
</dbReference>
<keyword evidence="2 4" id="KW-0808">Transferase</keyword>
<dbReference type="InterPro" id="IPR049704">
    <property type="entry name" value="Aminotrans_3_PPA_site"/>
</dbReference>
<dbReference type="InterPro" id="IPR005814">
    <property type="entry name" value="Aminotrans_3"/>
</dbReference>
<feature type="modified residue" description="N6-(pyridoxal phosphate)lysine" evidence="4">
    <location>
        <position position="238"/>
    </location>
</feature>
<comment type="similarity">
    <text evidence="4">Belongs to the class-III pyridoxal-phosphate-dependent aminotransferase family. ArgD subfamily.</text>
</comment>
<feature type="binding site" evidence="4">
    <location>
        <begin position="91"/>
        <end position="92"/>
    </location>
    <ligand>
        <name>pyridoxal 5'-phosphate</name>
        <dbReference type="ChEBI" id="CHEBI:597326"/>
    </ligand>
</feature>
<comment type="cofactor">
    <cofactor evidence="4">
        <name>pyridoxal 5'-phosphate</name>
        <dbReference type="ChEBI" id="CHEBI:597326"/>
    </cofactor>
    <text evidence="4">Binds 1 pyridoxal phosphate per subunit.</text>
</comment>
<comment type="miscellaneous">
    <text evidence="4">May also have succinyldiaminopimelate aminotransferase activity, thus carrying out the corresponding step in lysine biosynthesis.</text>
</comment>
<dbReference type="GO" id="GO:0006526">
    <property type="term" value="P:L-arginine biosynthetic process"/>
    <property type="evidence" value="ECO:0007669"/>
    <property type="project" value="UniProtKB-UniRule"/>
</dbReference>
<sequence>MPTYARADLAFEKGEGPYLYAQDGRRFLDFGSGVAVNCLGHAHPHLVEAITEQAKKVWHTSNLYRVPGQEKLAQRFVEHTFADTVFFCNSGAEANEAGLKMLRRYQYVNGHSEKNRILVASNAFHGRTIGTLTAGASDKYREGFGPMPEGFDRVAFGNLNELRNAITEKTAGILVEPIQGEGGIMPAPEGYLEGLRKAADEYGLLVMFDEVQTGIGRTGKLFAYEWSNMLPDIISSAKGLGGGFPVGALLANEKAAAALTPGMHGSTFGGNPLAMAAANAVLDEVLKPGFFDNVLAMSKLIRDGLAKISAKHPGFIDEVRGTGLLLGMKMVPNNGDVVVKLRDQNLLTVPAGDNVVRLLPPLNITKTQVDEALAAIEAVAAAFTS</sequence>
<dbReference type="PANTHER" id="PTHR11986">
    <property type="entry name" value="AMINOTRANSFERASE CLASS III"/>
    <property type="match status" value="1"/>
</dbReference>
<dbReference type="Proteomes" id="UP000193391">
    <property type="component" value="Unassembled WGS sequence"/>
</dbReference>
<comment type="catalytic activity">
    <reaction evidence="4">
        <text>N(2)-acetyl-L-ornithine + 2-oxoglutarate = N-acetyl-L-glutamate 5-semialdehyde + L-glutamate</text>
        <dbReference type="Rhea" id="RHEA:18049"/>
        <dbReference type="ChEBI" id="CHEBI:16810"/>
        <dbReference type="ChEBI" id="CHEBI:29123"/>
        <dbReference type="ChEBI" id="CHEBI:29985"/>
        <dbReference type="ChEBI" id="CHEBI:57805"/>
        <dbReference type="EC" id="2.6.1.11"/>
    </reaction>
</comment>
<dbReference type="CDD" id="cd00610">
    <property type="entry name" value="OAT_like"/>
    <property type="match status" value="1"/>
</dbReference>
<dbReference type="HAMAP" id="MF_01107">
    <property type="entry name" value="ArgD_aminotrans_3"/>
    <property type="match status" value="1"/>
</dbReference>
<proteinExistence type="inferred from homology"/>
<feature type="binding site" evidence="4">
    <location>
        <position position="266"/>
    </location>
    <ligand>
        <name>N(2)-acetyl-L-ornithine</name>
        <dbReference type="ChEBI" id="CHEBI:57805"/>
    </ligand>
</feature>
<comment type="subcellular location">
    <subcellularLocation>
        <location evidence="4">Cytoplasm</location>
    </subcellularLocation>
</comment>
<dbReference type="PANTHER" id="PTHR11986:SF113">
    <property type="entry name" value="SUCCINYLORNITHINE TRANSAMINASE"/>
    <property type="match status" value="1"/>
</dbReference>
<evidence type="ECO:0000313" key="5">
    <source>
        <dbReference type="EMBL" id="OSQ37056.1"/>
    </source>
</evidence>
<keyword evidence="4" id="KW-0963">Cytoplasm</keyword>
<dbReference type="PROSITE" id="PS00600">
    <property type="entry name" value="AA_TRANSFER_CLASS_3"/>
    <property type="match status" value="1"/>
</dbReference>
<keyword evidence="1 4" id="KW-0032">Aminotransferase</keyword>
<keyword evidence="6" id="KW-1185">Reference proteome</keyword>
<dbReference type="Gene3D" id="3.40.640.10">
    <property type="entry name" value="Type I PLP-dependent aspartate aminotransferase-like (Major domain)"/>
    <property type="match status" value="1"/>
</dbReference>
<evidence type="ECO:0000256" key="4">
    <source>
        <dbReference type="HAMAP-Rule" id="MF_01107"/>
    </source>
</evidence>
<dbReference type="GO" id="GO:0042802">
    <property type="term" value="F:identical protein binding"/>
    <property type="evidence" value="ECO:0007669"/>
    <property type="project" value="TreeGrafter"/>
</dbReference>
<gene>
    <name evidence="4" type="primary">argD</name>
    <name evidence="5" type="ORF">TMES_16075</name>
</gene>
<dbReference type="InterPro" id="IPR015422">
    <property type="entry name" value="PyrdxlP-dep_Trfase_small"/>
</dbReference>
<dbReference type="AlphaFoldDB" id="A0A1Y2KY97"/>
<evidence type="ECO:0000313" key="6">
    <source>
        <dbReference type="Proteomes" id="UP000193391"/>
    </source>
</evidence>
<dbReference type="NCBIfam" id="TIGR00707">
    <property type="entry name" value="argD"/>
    <property type="match status" value="1"/>
</dbReference>
<comment type="pathway">
    <text evidence="4">Amino-acid biosynthesis; L-arginine biosynthesis; N(2)-acetyl-L-ornithine from L-glutamate: step 4/4.</text>
</comment>
<dbReference type="STRING" id="1293891.TMES_16075"/>
<dbReference type="Pfam" id="PF00202">
    <property type="entry name" value="Aminotran_3"/>
    <property type="match status" value="1"/>
</dbReference>
<dbReference type="SUPFAM" id="SSF53383">
    <property type="entry name" value="PLP-dependent transferases"/>
    <property type="match status" value="1"/>
</dbReference>
<dbReference type="EC" id="2.6.1.11" evidence="4"/>
<organism evidence="5 6">
    <name type="scientific">Thalassospira mesophila</name>
    <dbReference type="NCBI Taxonomy" id="1293891"/>
    <lineage>
        <taxon>Bacteria</taxon>
        <taxon>Pseudomonadati</taxon>
        <taxon>Pseudomonadota</taxon>
        <taxon>Alphaproteobacteria</taxon>
        <taxon>Rhodospirillales</taxon>
        <taxon>Thalassospiraceae</taxon>
        <taxon>Thalassospira</taxon>
    </lineage>
</organism>
<keyword evidence="4" id="KW-0028">Amino-acid biosynthesis</keyword>
<keyword evidence="4" id="KW-0055">Arginine biosynthesis</keyword>
<dbReference type="InterPro" id="IPR015421">
    <property type="entry name" value="PyrdxlP-dep_Trfase_major"/>
</dbReference>